<feature type="region of interest" description="Disordered" evidence="1">
    <location>
        <begin position="91"/>
        <end position="149"/>
    </location>
</feature>
<evidence type="ECO:0000313" key="3">
    <source>
        <dbReference type="Proteomes" id="UP000823388"/>
    </source>
</evidence>
<name>A0A8T0NN01_PANVG</name>
<reference evidence="2" key="1">
    <citation type="submission" date="2020-05" db="EMBL/GenBank/DDBJ databases">
        <title>WGS assembly of Panicum virgatum.</title>
        <authorList>
            <person name="Lovell J.T."/>
            <person name="Jenkins J."/>
            <person name="Shu S."/>
            <person name="Juenger T.E."/>
            <person name="Schmutz J."/>
        </authorList>
    </citation>
    <scope>NUCLEOTIDE SEQUENCE</scope>
    <source>
        <strain evidence="2">AP13</strain>
    </source>
</reference>
<protein>
    <submittedName>
        <fullName evidence="2">Uncharacterized protein</fullName>
    </submittedName>
</protein>
<feature type="compositionally biased region" description="Low complexity" evidence="1">
    <location>
        <begin position="96"/>
        <end position="116"/>
    </location>
</feature>
<evidence type="ECO:0000256" key="1">
    <source>
        <dbReference type="SAM" id="MobiDB-lite"/>
    </source>
</evidence>
<keyword evidence="3" id="KW-1185">Reference proteome</keyword>
<evidence type="ECO:0000313" key="2">
    <source>
        <dbReference type="EMBL" id="KAG2551321.1"/>
    </source>
</evidence>
<feature type="compositionally biased region" description="Basic and acidic residues" evidence="1">
    <location>
        <begin position="126"/>
        <end position="135"/>
    </location>
</feature>
<comment type="caution">
    <text evidence="2">The sequence shown here is derived from an EMBL/GenBank/DDBJ whole genome shotgun (WGS) entry which is preliminary data.</text>
</comment>
<organism evidence="2 3">
    <name type="scientific">Panicum virgatum</name>
    <name type="common">Blackwell switchgrass</name>
    <dbReference type="NCBI Taxonomy" id="38727"/>
    <lineage>
        <taxon>Eukaryota</taxon>
        <taxon>Viridiplantae</taxon>
        <taxon>Streptophyta</taxon>
        <taxon>Embryophyta</taxon>
        <taxon>Tracheophyta</taxon>
        <taxon>Spermatophyta</taxon>
        <taxon>Magnoliopsida</taxon>
        <taxon>Liliopsida</taxon>
        <taxon>Poales</taxon>
        <taxon>Poaceae</taxon>
        <taxon>PACMAD clade</taxon>
        <taxon>Panicoideae</taxon>
        <taxon>Panicodae</taxon>
        <taxon>Paniceae</taxon>
        <taxon>Panicinae</taxon>
        <taxon>Panicum</taxon>
        <taxon>Panicum sect. Hiantes</taxon>
    </lineage>
</organism>
<proteinExistence type="predicted"/>
<dbReference type="Proteomes" id="UP000823388">
    <property type="component" value="Chromosome 9K"/>
</dbReference>
<dbReference type="AlphaFoldDB" id="A0A8T0NN01"/>
<accession>A0A8T0NN01</accession>
<sequence>MASAEARAAALLFSCSAAVALLLLARAALLQQPPPQRRPADLLFAALYRLRILPDGRGLLDLATRRNMVLLCHAILLVILMDAGVLGARPGTEQGARSAPAPAPHAAGPVRSVVVWRRQRSSRAAARRDDAPRRLAERHRRPRGPEVAAPWAAPALAGAAITTEPSEELAAAKQIVLVDTAPGSYHLLGGHDQLEHQAPAIATGGSRTGSDRGGGTIGAGEEWNGFAEAAAEEAEGVELADDRMIEEFIEKQWSKMRQESLQLVRASGSQQRSIATCA</sequence>
<gene>
    <name evidence="2" type="ORF">PVAP13_9KG391700</name>
</gene>
<dbReference type="EMBL" id="CM029053">
    <property type="protein sequence ID" value="KAG2551321.1"/>
    <property type="molecule type" value="Genomic_DNA"/>
</dbReference>